<reference evidence="8 10" key="2">
    <citation type="submission" date="2020-08" db="EMBL/GenBank/DDBJ databases">
        <title>Genomic Encyclopedia of Type Strains, Phase III (KMG-III): the genomes of soil and plant-associated and newly described type strains.</title>
        <authorList>
            <person name="Whitman W."/>
        </authorList>
    </citation>
    <scope>NUCLEOTIDE SEQUENCE [LARGE SCALE GENOMIC DNA]</scope>
    <source>
        <strain evidence="8 10">CECT 8088</strain>
    </source>
</reference>
<dbReference type="RefSeq" id="WP_176626769.1">
    <property type="nucleotide sequence ID" value="NZ_JABXXQ010000628.1"/>
</dbReference>
<dbReference type="CDD" id="cd07914">
    <property type="entry name" value="IGPD"/>
    <property type="match status" value="1"/>
</dbReference>
<evidence type="ECO:0000256" key="3">
    <source>
        <dbReference type="ARBA" id="ARBA00022605"/>
    </source>
</evidence>
<dbReference type="InterPro" id="IPR000807">
    <property type="entry name" value="ImidazoleglycerolP_deHydtase"/>
</dbReference>
<evidence type="ECO:0000313" key="8">
    <source>
        <dbReference type="EMBL" id="MBB3174882.1"/>
    </source>
</evidence>
<keyword evidence="5 6" id="KW-0456">Lyase</keyword>
<dbReference type="PROSITE" id="PS00955">
    <property type="entry name" value="IGP_DEHYDRATASE_2"/>
    <property type="match status" value="1"/>
</dbReference>
<dbReference type="EMBL" id="JACHXV010000012">
    <property type="protein sequence ID" value="MBB3174882.1"/>
    <property type="molecule type" value="Genomic_DNA"/>
</dbReference>
<accession>A0A839V5Q7</accession>
<dbReference type="SUPFAM" id="SSF54211">
    <property type="entry name" value="Ribosomal protein S5 domain 2-like"/>
    <property type="match status" value="2"/>
</dbReference>
<comment type="caution">
    <text evidence="8">The sequence shown here is derived from an EMBL/GenBank/DDBJ whole genome shotgun (WGS) entry which is preliminary data.</text>
</comment>
<organism evidence="8 10">
    <name type="scientific">Endobacter medicaginis</name>
    <dbReference type="NCBI Taxonomy" id="1181271"/>
    <lineage>
        <taxon>Bacteria</taxon>
        <taxon>Pseudomonadati</taxon>
        <taxon>Pseudomonadota</taxon>
        <taxon>Alphaproteobacteria</taxon>
        <taxon>Acetobacterales</taxon>
        <taxon>Acetobacteraceae</taxon>
        <taxon>Endobacter</taxon>
    </lineage>
</organism>
<dbReference type="InterPro" id="IPR020568">
    <property type="entry name" value="Ribosomal_Su5_D2-typ_SF"/>
</dbReference>
<comment type="similarity">
    <text evidence="6 7">Belongs to the imidazoleglycerol-phosphate dehydratase family.</text>
</comment>
<dbReference type="GO" id="GO:0000105">
    <property type="term" value="P:L-histidine biosynthetic process"/>
    <property type="evidence" value="ECO:0007669"/>
    <property type="project" value="UniProtKB-UniRule"/>
</dbReference>
<dbReference type="EMBL" id="JABXXQ010000628">
    <property type="protein sequence ID" value="NVN32073.1"/>
    <property type="molecule type" value="Genomic_DNA"/>
</dbReference>
<dbReference type="EC" id="4.2.1.19" evidence="6 7"/>
<keyword evidence="10" id="KW-1185">Reference proteome</keyword>
<dbReference type="Pfam" id="PF00475">
    <property type="entry name" value="IGPD"/>
    <property type="match status" value="1"/>
</dbReference>
<comment type="subcellular location">
    <subcellularLocation>
        <location evidence="6 7">Cytoplasm</location>
    </subcellularLocation>
</comment>
<evidence type="ECO:0000313" key="11">
    <source>
        <dbReference type="Proteomes" id="UP000565205"/>
    </source>
</evidence>
<evidence type="ECO:0000256" key="1">
    <source>
        <dbReference type="ARBA" id="ARBA00005047"/>
    </source>
</evidence>
<dbReference type="NCBIfam" id="NF002109">
    <property type="entry name" value="PRK00951.1-5"/>
    <property type="match status" value="1"/>
</dbReference>
<dbReference type="PANTHER" id="PTHR23133:SF2">
    <property type="entry name" value="IMIDAZOLEGLYCEROL-PHOSPHATE DEHYDRATASE"/>
    <property type="match status" value="1"/>
</dbReference>
<dbReference type="Proteomes" id="UP000565205">
    <property type="component" value="Unassembled WGS sequence"/>
</dbReference>
<dbReference type="PANTHER" id="PTHR23133">
    <property type="entry name" value="IMIDAZOLEGLYCEROL-PHOSPHATE DEHYDRATASE HIS7"/>
    <property type="match status" value="1"/>
</dbReference>
<comment type="catalytic activity">
    <reaction evidence="6 7">
        <text>D-erythro-1-(imidazol-4-yl)glycerol 3-phosphate = 3-(imidazol-4-yl)-2-oxopropyl phosphate + H2O</text>
        <dbReference type="Rhea" id="RHEA:11040"/>
        <dbReference type="ChEBI" id="CHEBI:15377"/>
        <dbReference type="ChEBI" id="CHEBI:57766"/>
        <dbReference type="ChEBI" id="CHEBI:58278"/>
        <dbReference type="EC" id="4.2.1.19"/>
    </reaction>
</comment>
<dbReference type="AlphaFoldDB" id="A0A839V5Q7"/>
<comment type="pathway">
    <text evidence="1 6 7">Amino-acid biosynthesis; L-histidine biosynthesis; L-histidine from 5-phospho-alpha-D-ribose 1-diphosphate: step 6/9.</text>
</comment>
<dbReference type="InterPro" id="IPR038494">
    <property type="entry name" value="IGPD_sf"/>
</dbReference>
<evidence type="ECO:0000256" key="6">
    <source>
        <dbReference type="HAMAP-Rule" id="MF_00076"/>
    </source>
</evidence>
<protein>
    <recommendedName>
        <fullName evidence="2 6">Imidazoleglycerol-phosphate dehydratase</fullName>
        <shortName evidence="6">IGPD</shortName>
        <ecNumber evidence="6 7">4.2.1.19</ecNumber>
    </recommendedName>
</protein>
<keyword evidence="4 6" id="KW-0368">Histidine biosynthesis</keyword>
<evidence type="ECO:0000256" key="5">
    <source>
        <dbReference type="ARBA" id="ARBA00023239"/>
    </source>
</evidence>
<proteinExistence type="inferred from homology"/>
<dbReference type="GO" id="GO:0004424">
    <property type="term" value="F:imidazoleglycerol-phosphate dehydratase activity"/>
    <property type="evidence" value="ECO:0007669"/>
    <property type="project" value="UniProtKB-UniRule"/>
</dbReference>
<dbReference type="Gene3D" id="3.30.230.40">
    <property type="entry name" value="Imidazole glycerol phosphate dehydratase, domain 1"/>
    <property type="match status" value="2"/>
</dbReference>
<dbReference type="InterPro" id="IPR020565">
    <property type="entry name" value="ImidazoleglycerP_deHydtase_CS"/>
</dbReference>
<dbReference type="HAMAP" id="MF_00076">
    <property type="entry name" value="HisB"/>
    <property type="match status" value="1"/>
</dbReference>
<evidence type="ECO:0000256" key="4">
    <source>
        <dbReference type="ARBA" id="ARBA00023102"/>
    </source>
</evidence>
<keyword evidence="6" id="KW-0963">Cytoplasm</keyword>
<evidence type="ECO:0000256" key="2">
    <source>
        <dbReference type="ARBA" id="ARBA00016664"/>
    </source>
</evidence>
<sequence>MTQRCATLSRTTGETAIELTLELDPAQPGDGRIDSGIGFLDHMLSAFARHGRFGLSVAAKGDLHVDFHHTTEDIAIVLGQAFEIALGDKRGITRYGHAVVPMDEARVEAAIDISGRPFLVWDVRFRHDKIGQMDTELFEEFFRALSSNARIALHVTQGAGTNDHHVAEACFKAVARALGQAVSIDPRAGNAVPSTKGVL</sequence>
<evidence type="ECO:0000256" key="7">
    <source>
        <dbReference type="RuleBase" id="RU000599"/>
    </source>
</evidence>
<name>A0A839V5Q7_9PROT</name>
<evidence type="ECO:0000313" key="9">
    <source>
        <dbReference type="EMBL" id="NVN32073.1"/>
    </source>
</evidence>
<dbReference type="NCBIfam" id="NF002114">
    <property type="entry name" value="PRK00951.2-4"/>
    <property type="match status" value="1"/>
</dbReference>
<evidence type="ECO:0000313" key="10">
    <source>
        <dbReference type="Proteomes" id="UP000557688"/>
    </source>
</evidence>
<reference evidence="9 11" key="1">
    <citation type="submission" date="2020-06" db="EMBL/GenBank/DDBJ databases">
        <title>Description of novel acetic acid bacteria.</title>
        <authorList>
            <person name="Sombolestani A."/>
        </authorList>
    </citation>
    <scope>NUCLEOTIDE SEQUENCE [LARGE SCALE GENOMIC DNA]</scope>
    <source>
        <strain evidence="9 11">LMG 26838</strain>
    </source>
</reference>
<gene>
    <name evidence="6 9" type="primary">hisB</name>
    <name evidence="8" type="ORF">FHR90_002729</name>
    <name evidence="9" type="ORF">HUK83_17245</name>
</gene>
<dbReference type="FunFam" id="3.30.230.40:FF:000001">
    <property type="entry name" value="Imidazoleglycerol-phosphate dehydratase HisB"/>
    <property type="match status" value="1"/>
</dbReference>
<dbReference type="NCBIfam" id="NF002111">
    <property type="entry name" value="PRK00951.2-1"/>
    <property type="match status" value="1"/>
</dbReference>
<dbReference type="Proteomes" id="UP000557688">
    <property type="component" value="Unassembled WGS sequence"/>
</dbReference>
<dbReference type="FunFam" id="3.30.230.40:FF:000003">
    <property type="entry name" value="Imidazoleglycerol-phosphate dehydratase HisB"/>
    <property type="match status" value="1"/>
</dbReference>
<dbReference type="UniPathway" id="UPA00031">
    <property type="reaction ID" value="UER00011"/>
</dbReference>
<dbReference type="GO" id="GO:0005737">
    <property type="term" value="C:cytoplasm"/>
    <property type="evidence" value="ECO:0007669"/>
    <property type="project" value="UniProtKB-SubCell"/>
</dbReference>
<keyword evidence="3 6" id="KW-0028">Amino-acid biosynthesis</keyword>
<dbReference type="PROSITE" id="PS00954">
    <property type="entry name" value="IGP_DEHYDRATASE_1"/>
    <property type="match status" value="1"/>
</dbReference>